<sequence>MSAWKGRDAKYTHDGLPHVTKIARKPEGKGTELKSLADGDSGVLLGLELMEGTARQRRKEYCSEFGEGTSVVLRLTEKYKGTGRTVVADSAFASVKTLVQLEKKLGLYFMGIVKTASVEYPKCHMKTWIDTQPTRGSFKIMSSFTDNGNPFIRCAGRIESPRC</sequence>
<dbReference type="EMBL" id="JH159154">
    <property type="protein sequence ID" value="EGZ17061.1"/>
    <property type="molecule type" value="Genomic_DNA"/>
</dbReference>
<name>G4ZFZ4_PHYSP</name>
<dbReference type="AlphaFoldDB" id="G4ZFZ4"/>
<feature type="domain" description="PiggyBac transposable element-derived protein" evidence="1">
    <location>
        <begin position="20"/>
        <end position="138"/>
    </location>
</feature>
<dbReference type="InParanoid" id="G4ZFZ4"/>
<dbReference type="Pfam" id="PF13843">
    <property type="entry name" value="DDE_Tnp_1_7"/>
    <property type="match status" value="1"/>
</dbReference>
<protein>
    <recommendedName>
        <fullName evidence="1">PiggyBac transposable element-derived protein domain-containing protein</fullName>
    </recommendedName>
</protein>
<dbReference type="OMA" id="RLEVYSV"/>
<proteinExistence type="predicted"/>
<dbReference type="KEGG" id="psoj:PHYSODRAFT_502851"/>
<dbReference type="GeneID" id="20658153"/>
<evidence type="ECO:0000259" key="1">
    <source>
        <dbReference type="Pfam" id="PF13843"/>
    </source>
</evidence>
<dbReference type="Proteomes" id="UP000002640">
    <property type="component" value="Unassembled WGS sequence"/>
</dbReference>
<gene>
    <name evidence="2" type="ORF">PHYSODRAFT_502851</name>
</gene>
<keyword evidence="3" id="KW-1185">Reference proteome</keyword>
<dbReference type="InterPro" id="IPR029526">
    <property type="entry name" value="PGBD"/>
</dbReference>
<organism evidence="2 3">
    <name type="scientific">Phytophthora sojae (strain P6497)</name>
    <name type="common">Soybean stem and root rot agent</name>
    <name type="synonym">Phytophthora megasperma f. sp. glycines</name>
    <dbReference type="NCBI Taxonomy" id="1094619"/>
    <lineage>
        <taxon>Eukaryota</taxon>
        <taxon>Sar</taxon>
        <taxon>Stramenopiles</taxon>
        <taxon>Oomycota</taxon>
        <taxon>Peronosporomycetes</taxon>
        <taxon>Peronosporales</taxon>
        <taxon>Peronosporaceae</taxon>
        <taxon>Phytophthora</taxon>
    </lineage>
</organism>
<evidence type="ECO:0000313" key="3">
    <source>
        <dbReference type="Proteomes" id="UP000002640"/>
    </source>
</evidence>
<evidence type="ECO:0000313" key="2">
    <source>
        <dbReference type="EMBL" id="EGZ17061.1"/>
    </source>
</evidence>
<reference evidence="2 3" key="1">
    <citation type="journal article" date="2006" name="Science">
        <title>Phytophthora genome sequences uncover evolutionary origins and mechanisms of pathogenesis.</title>
        <authorList>
            <person name="Tyler B.M."/>
            <person name="Tripathy S."/>
            <person name="Zhang X."/>
            <person name="Dehal P."/>
            <person name="Jiang R.H."/>
            <person name="Aerts A."/>
            <person name="Arredondo F.D."/>
            <person name="Baxter L."/>
            <person name="Bensasson D."/>
            <person name="Beynon J.L."/>
            <person name="Chapman J."/>
            <person name="Damasceno C.M."/>
            <person name="Dorrance A.E."/>
            <person name="Dou D."/>
            <person name="Dickerman A.W."/>
            <person name="Dubchak I.L."/>
            <person name="Garbelotto M."/>
            <person name="Gijzen M."/>
            <person name="Gordon S.G."/>
            <person name="Govers F."/>
            <person name="Grunwald N.J."/>
            <person name="Huang W."/>
            <person name="Ivors K.L."/>
            <person name="Jones R.W."/>
            <person name="Kamoun S."/>
            <person name="Krampis K."/>
            <person name="Lamour K.H."/>
            <person name="Lee M.K."/>
            <person name="McDonald W.H."/>
            <person name="Medina M."/>
            <person name="Meijer H.J."/>
            <person name="Nordberg E.K."/>
            <person name="Maclean D.J."/>
            <person name="Ospina-Giraldo M.D."/>
            <person name="Morris P.F."/>
            <person name="Phuntumart V."/>
            <person name="Putnam N.H."/>
            <person name="Rash S."/>
            <person name="Rose J.K."/>
            <person name="Sakihama Y."/>
            <person name="Salamov A.A."/>
            <person name="Savidor A."/>
            <person name="Scheuring C.F."/>
            <person name="Smith B.M."/>
            <person name="Sobral B.W."/>
            <person name="Terry A."/>
            <person name="Torto-Alalibo T.A."/>
            <person name="Win J."/>
            <person name="Xu Z."/>
            <person name="Zhang H."/>
            <person name="Grigoriev I.V."/>
            <person name="Rokhsar D.S."/>
            <person name="Boore J.L."/>
        </authorList>
    </citation>
    <scope>NUCLEOTIDE SEQUENCE [LARGE SCALE GENOMIC DNA]</scope>
    <source>
        <strain evidence="2 3">P6497</strain>
    </source>
</reference>
<accession>G4ZFZ4</accession>
<dbReference type="RefSeq" id="XP_009526119.1">
    <property type="nucleotide sequence ID" value="XM_009527824.1"/>
</dbReference>